<keyword evidence="3" id="KW-1185">Reference proteome</keyword>
<keyword evidence="1" id="KW-0812">Transmembrane</keyword>
<evidence type="ECO:0000256" key="1">
    <source>
        <dbReference type="SAM" id="Phobius"/>
    </source>
</evidence>
<evidence type="ECO:0008006" key="4">
    <source>
        <dbReference type="Google" id="ProtNLM"/>
    </source>
</evidence>
<dbReference type="EMBL" id="CAUOFW020004280">
    <property type="protein sequence ID" value="CAK9164741.1"/>
    <property type="molecule type" value="Genomic_DNA"/>
</dbReference>
<accession>A0ABC8T9G4</accession>
<proteinExistence type="predicted"/>
<name>A0ABC8T9G4_9AQUA</name>
<dbReference type="AlphaFoldDB" id="A0ABC8T9G4"/>
<feature type="transmembrane region" description="Helical" evidence="1">
    <location>
        <begin position="112"/>
        <end position="131"/>
    </location>
</feature>
<reference evidence="2 3" key="1">
    <citation type="submission" date="2024-02" db="EMBL/GenBank/DDBJ databases">
        <authorList>
            <person name="Vignale AGUSTIN F."/>
            <person name="Sosa J E."/>
            <person name="Modenutti C."/>
        </authorList>
    </citation>
    <scope>NUCLEOTIDE SEQUENCE [LARGE SCALE GENOMIC DNA]</scope>
</reference>
<organism evidence="2 3">
    <name type="scientific">Ilex paraguariensis</name>
    <name type="common">yerba mate</name>
    <dbReference type="NCBI Taxonomy" id="185542"/>
    <lineage>
        <taxon>Eukaryota</taxon>
        <taxon>Viridiplantae</taxon>
        <taxon>Streptophyta</taxon>
        <taxon>Embryophyta</taxon>
        <taxon>Tracheophyta</taxon>
        <taxon>Spermatophyta</taxon>
        <taxon>Magnoliopsida</taxon>
        <taxon>eudicotyledons</taxon>
        <taxon>Gunneridae</taxon>
        <taxon>Pentapetalae</taxon>
        <taxon>asterids</taxon>
        <taxon>campanulids</taxon>
        <taxon>Aquifoliales</taxon>
        <taxon>Aquifoliaceae</taxon>
        <taxon>Ilex</taxon>
    </lineage>
</organism>
<feature type="transmembrane region" description="Helical" evidence="1">
    <location>
        <begin position="61"/>
        <end position="92"/>
    </location>
</feature>
<gene>
    <name evidence="2" type="ORF">ILEXP_LOCUS33891</name>
</gene>
<protein>
    <recommendedName>
        <fullName evidence="4">Transmembrane protein</fullName>
    </recommendedName>
</protein>
<dbReference type="Proteomes" id="UP001642360">
    <property type="component" value="Unassembled WGS sequence"/>
</dbReference>
<keyword evidence="1" id="KW-0472">Membrane</keyword>
<sequence length="140" mass="15713">MDQTLRAYYERERQRQRERVSHIRWGIRCSSTNTGALVVINPATPMDFQPRSSSGHKQSTMVILLTLGLGWWFMMVVVLGWGFSMVLVLGVSGGGSVVPGGFEWWCCWAEGFLWWRCWGYGIVMVVLLVVLDVGGARAVG</sequence>
<keyword evidence="1" id="KW-1133">Transmembrane helix</keyword>
<evidence type="ECO:0000313" key="2">
    <source>
        <dbReference type="EMBL" id="CAK9164741.1"/>
    </source>
</evidence>
<evidence type="ECO:0000313" key="3">
    <source>
        <dbReference type="Proteomes" id="UP001642360"/>
    </source>
</evidence>
<comment type="caution">
    <text evidence="2">The sequence shown here is derived from an EMBL/GenBank/DDBJ whole genome shotgun (WGS) entry which is preliminary data.</text>
</comment>